<sequence length="360" mass="38498">MASVVFENASRIYPGTTVPAVDKLNLTVADGEFLVLVGPSGCGKSTSLRMLAGLEEIDGGRVLIGDRDVTNVAPKDRDIAMVFQSYALYPHMTVAENMGFALKIAGVDKAERDKRVREAAKLLDLEPYLERKPKALSGGQRQRVAMGRAIVREPQVFLMDEPLSNLDAKLRVATRTQIAALQRRLGITTVYVTHDQVEAMTMGDRVAVLKDGLLQQVDTPRNLYDKPGNAFVAGFIGSPAMNLLVAPVSGGKAHLGGLDIDVPASAGSSVTVGIRPEGWVPSDKGFQVNVEVVEELGSDAFVYGRPADASIKFANVVDEGAQVIVRWDPKNPPAPGQTVTVANLPGAVHLFDSTTGTRIN</sequence>
<evidence type="ECO:0000256" key="2">
    <source>
        <dbReference type="ARBA" id="ARBA00022741"/>
    </source>
</evidence>
<dbReference type="GO" id="GO:0055052">
    <property type="term" value="C:ATP-binding cassette (ABC) transporter complex, substrate-binding subunit-containing"/>
    <property type="evidence" value="ECO:0007669"/>
    <property type="project" value="TreeGrafter"/>
</dbReference>
<dbReference type="GO" id="GO:0008643">
    <property type="term" value="P:carbohydrate transport"/>
    <property type="evidence" value="ECO:0007669"/>
    <property type="project" value="InterPro"/>
</dbReference>
<keyword evidence="3" id="KW-0067">ATP-binding</keyword>
<gene>
    <name evidence="5" type="ORF">UFOPK1399_00250</name>
</gene>
<dbReference type="Gene3D" id="2.40.50.140">
    <property type="entry name" value="Nucleic acid-binding proteins"/>
    <property type="match status" value="1"/>
</dbReference>
<dbReference type="CDD" id="cd03301">
    <property type="entry name" value="ABC_MalK_N"/>
    <property type="match status" value="1"/>
</dbReference>
<dbReference type="EMBL" id="CAEZSD010000017">
    <property type="protein sequence ID" value="CAB4530434.1"/>
    <property type="molecule type" value="Genomic_DNA"/>
</dbReference>
<evidence type="ECO:0000256" key="3">
    <source>
        <dbReference type="ARBA" id="ARBA00022840"/>
    </source>
</evidence>
<protein>
    <submittedName>
        <fullName evidence="5">Unannotated protein</fullName>
    </submittedName>
</protein>
<dbReference type="Pfam" id="PF17912">
    <property type="entry name" value="OB_MalK"/>
    <property type="match status" value="1"/>
</dbReference>
<dbReference type="PROSITE" id="PS50893">
    <property type="entry name" value="ABC_TRANSPORTER_2"/>
    <property type="match status" value="1"/>
</dbReference>
<dbReference type="InterPro" id="IPR027417">
    <property type="entry name" value="P-loop_NTPase"/>
</dbReference>
<evidence type="ECO:0000256" key="1">
    <source>
        <dbReference type="ARBA" id="ARBA00022448"/>
    </source>
</evidence>
<keyword evidence="2" id="KW-0547">Nucleotide-binding</keyword>
<name>A0A6J6AVB4_9ZZZZ</name>
<dbReference type="GO" id="GO:0016887">
    <property type="term" value="F:ATP hydrolysis activity"/>
    <property type="evidence" value="ECO:0007669"/>
    <property type="project" value="InterPro"/>
</dbReference>
<dbReference type="PANTHER" id="PTHR43875">
    <property type="entry name" value="MALTODEXTRIN IMPORT ATP-BINDING PROTEIN MSMX"/>
    <property type="match status" value="1"/>
</dbReference>
<dbReference type="Gene3D" id="3.40.50.300">
    <property type="entry name" value="P-loop containing nucleotide triphosphate hydrolases"/>
    <property type="match status" value="1"/>
</dbReference>
<organism evidence="5">
    <name type="scientific">freshwater metagenome</name>
    <dbReference type="NCBI Taxonomy" id="449393"/>
    <lineage>
        <taxon>unclassified sequences</taxon>
        <taxon>metagenomes</taxon>
        <taxon>ecological metagenomes</taxon>
    </lineage>
</organism>
<dbReference type="GO" id="GO:0005524">
    <property type="term" value="F:ATP binding"/>
    <property type="evidence" value="ECO:0007669"/>
    <property type="project" value="UniProtKB-KW"/>
</dbReference>
<dbReference type="Gene3D" id="2.40.50.100">
    <property type="match status" value="1"/>
</dbReference>
<dbReference type="InterPro" id="IPR015855">
    <property type="entry name" value="ABC_transpr_MalK-like"/>
</dbReference>
<dbReference type="SMART" id="SM00382">
    <property type="entry name" value="AAA"/>
    <property type="match status" value="1"/>
</dbReference>
<dbReference type="SUPFAM" id="SSF50331">
    <property type="entry name" value="MOP-like"/>
    <property type="match status" value="1"/>
</dbReference>
<dbReference type="SUPFAM" id="SSF52540">
    <property type="entry name" value="P-loop containing nucleoside triphosphate hydrolases"/>
    <property type="match status" value="1"/>
</dbReference>
<dbReference type="InterPro" id="IPR008995">
    <property type="entry name" value="Mo/tungstate-bd_C_term_dom"/>
</dbReference>
<dbReference type="InterPro" id="IPR040582">
    <property type="entry name" value="OB_MalK-like"/>
</dbReference>
<dbReference type="AlphaFoldDB" id="A0A6J6AVB4"/>
<dbReference type="InterPro" id="IPR003593">
    <property type="entry name" value="AAA+_ATPase"/>
</dbReference>
<keyword evidence="1" id="KW-0813">Transport</keyword>
<evidence type="ECO:0000259" key="4">
    <source>
        <dbReference type="PROSITE" id="PS50893"/>
    </source>
</evidence>
<proteinExistence type="predicted"/>
<dbReference type="PANTHER" id="PTHR43875:SF1">
    <property type="entry name" value="OSMOPROTECTIVE COMPOUNDS UPTAKE ATP-BINDING PROTEIN GGTA"/>
    <property type="match status" value="1"/>
</dbReference>
<dbReference type="Pfam" id="PF00005">
    <property type="entry name" value="ABC_tran"/>
    <property type="match status" value="1"/>
</dbReference>
<dbReference type="InterPro" id="IPR003439">
    <property type="entry name" value="ABC_transporter-like_ATP-bd"/>
</dbReference>
<dbReference type="InterPro" id="IPR047641">
    <property type="entry name" value="ABC_transpr_MalK/UgpC-like"/>
</dbReference>
<feature type="domain" description="ABC transporter" evidence="4">
    <location>
        <begin position="4"/>
        <end position="236"/>
    </location>
</feature>
<dbReference type="GO" id="GO:0140359">
    <property type="term" value="F:ABC-type transporter activity"/>
    <property type="evidence" value="ECO:0007669"/>
    <property type="project" value="InterPro"/>
</dbReference>
<dbReference type="PROSITE" id="PS00211">
    <property type="entry name" value="ABC_TRANSPORTER_1"/>
    <property type="match status" value="1"/>
</dbReference>
<dbReference type="InterPro" id="IPR017871">
    <property type="entry name" value="ABC_transporter-like_CS"/>
</dbReference>
<accession>A0A6J6AVB4</accession>
<reference evidence="5" key="1">
    <citation type="submission" date="2020-05" db="EMBL/GenBank/DDBJ databases">
        <authorList>
            <person name="Chiriac C."/>
            <person name="Salcher M."/>
            <person name="Ghai R."/>
            <person name="Kavagutti S V."/>
        </authorList>
    </citation>
    <scope>NUCLEOTIDE SEQUENCE</scope>
</reference>
<dbReference type="InterPro" id="IPR012340">
    <property type="entry name" value="NA-bd_OB-fold"/>
</dbReference>
<dbReference type="NCBIfam" id="NF008653">
    <property type="entry name" value="PRK11650.1"/>
    <property type="match status" value="1"/>
</dbReference>
<evidence type="ECO:0000313" key="5">
    <source>
        <dbReference type="EMBL" id="CAB4530434.1"/>
    </source>
</evidence>
<dbReference type="FunFam" id="3.40.50.300:FF:000042">
    <property type="entry name" value="Maltose/maltodextrin ABC transporter, ATP-binding protein"/>
    <property type="match status" value="1"/>
</dbReference>